<keyword evidence="1" id="KW-0812">Transmembrane</keyword>
<name>A0A853LX64_9MYCO</name>
<proteinExistence type="predicted"/>
<gene>
    <name evidence="2" type="ORF">A5628_13575</name>
</gene>
<dbReference type="EMBL" id="LZLG01000106">
    <property type="protein sequence ID" value="OBJ58626.1"/>
    <property type="molecule type" value="Genomic_DNA"/>
</dbReference>
<accession>A0A853LX64</accession>
<sequence>MTAGLTSAGNGNPLIVQASNALLGVVLGILGSMVWLLGLVLCVTVLLIPLGIPVMKLGGRLFTLVGDLMHFP</sequence>
<organism evidence="2 3">
    <name type="scientific">Mycobacterium colombiense</name>
    <dbReference type="NCBI Taxonomy" id="339268"/>
    <lineage>
        <taxon>Bacteria</taxon>
        <taxon>Bacillati</taxon>
        <taxon>Actinomycetota</taxon>
        <taxon>Actinomycetes</taxon>
        <taxon>Mycobacteriales</taxon>
        <taxon>Mycobacteriaceae</taxon>
        <taxon>Mycobacterium</taxon>
        <taxon>Mycobacterium avium complex (MAC)</taxon>
    </lineage>
</organism>
<evidence type="ECO:0008006" key="4">
    <source>
        <dbReference type="Google" id="ProtNLM"/>
    </source>
</evidence>
<dbReference type="AlphaFoldDB" id="A0A853LX64"/>
<feature type="transmembrane region" description="Helical" evidence="1">
    <location>
        <begin position="21"/>
        <end position="50"/>
    </location>
</feature>
<evidence type="ECO:0000313" key="2">
    <source>
        <dbReference type="EMBL" id="OBJ58626.1"/>
    </source>
</evidence>
<dbReference type="Proteomes" id="UP000093894">
    <property type="component" value="Unassembled WGS sequence"/>
</dbReference>
<keyword evidence="1" id="KW-0472">Membrane</keyword>
<protein>
    <recommendedName>
        <fullName evidence="4">YccF domain-containing protein</fullName>
    </recommendedName>
</protein>
<evidence type="ECO:0000313" key="3">
    <source>
        <dbReference type="Proteomes" id="UP000093894"/>
    </source>
</evidence>
<keyword evidence="1" id="KW-1133">Transmembrane helix</keyword>
<reference evidence="2 3" key="1">
    <citation type="submission" date="2016-06" db="EMBL/GenBank/DDBJ databases">
        <authorList>
            <person name="Sutton G."/>
            <person name="Brinkac L."/>
            <person name="Sanka R."/>
            <person name="Adams M."/>
            <person name="Lau E."/>
            <person name="Garcia-Basteiro A."/>
            <person name="Lopez-Varela E."/>
            <person name="Palencia S."/>
        </authorList>
    </citation>
    <scope>NUCLEOTIDE SEQUENCE [LARGE SCALE GENOMIC DNA]</scope>
    <source>
        <strain evidence="2 3">1164983.0</strain>
    </source>
</reference>
<comment type="caution">
    <text evidence="2">The sequence shown here is derived from an EMBL/GenBank/DDBJ whole genome shotgun (WGS) entry which is preliminary data.</text>
</comment>
<evidence type="ECO:0000256" key="1">
    <source>
        <dbReference type="SAM" id="Phobius"/>
    </source>
</evidence>